<keyword evidence="3" id="KW-1185">Reference proteome</keyword>
<organism evidence="2 3">
    <name type="scientific">Conger conger</name>
    <name type="common">Conger eel</name>
    <name type="synonym">Muraena conger</name>
    <dbReference type="NCBI Taxonomy" id="82655"/>
    <lineage>
        <taxon>Eukaryota</taxon>
        <taxon>Metazoa</taxon>
        <taxon>Chordata</taxon>
        <taxon>Craniata</taxon>
        <taxon>Vertebrata</taxon>
        <taxon>Euteleostomi</taxon>
        <taxon>Actinopterygii</taxon>
        <taxon>Neopterygii</taxon>
        <taxon>Teleostei</taxon>
        <taxon>Anguilliformes</taxon>
        <taxon>Congridae</taxon>
        <taxon>Conger</taxon>
    </lineage>
</organism>
<evidence type="ECO:0000313" key="2">
    <source>
        <dbReference type="EMBL" id="KAJ8282964.1"/>
    </source>
</evidence>
<proteinExistence type="predicted"/>
<sequence>MLRSTKQGESVSLIVARQEEMFLPRELTLQPPPDPWWLPALWAGAERDTLASPRRFQAERGRGRVPPGQSRPGPPEIARYGGTVAFHRRAEPARADAAEALPGRAGVSGNSERRCRGLEQVPLGGLGY</sequence>
<feature type="region of interest" description="Disordered" evidence="1">
    <location>
        <begin position="55"/>
        <end position="76"/>
    </location>
</feature>
<accession>A0A9Q1DWD6</accession>
<evidence type="ECO:0000256" key="1">
    <source>
        <dbReference type="SAM" id="MobiDB-lite"/>
    </source>
</evidence>
<reference evidence="2" key="1">
    <citation type="journal article" date="2023" name="Science">
        <title>Genome structures resolve the early diversification of teleost fishes.</title>
        <authorList>
            <person name="Parey E."/>
            <person name="Louis A."/>
            <person name="Montfort J."/>
            <person name="Bouchez O."/>
            <person name="Roques C."/>
            <person name="Iampietro C."/>
            <person name="Lluch J."/>
            <person name="Castinel A."/>
            <person name="Donnadieu C."/>
            <person name="Desvignes T."/>
            <person name="Floi Bucao C."/>
            <person name="Jouanno E."/>
            <person name="Wen M."/>
            <person name="Mejri S."/>
            <person name="Dirks R."/>
            <person name="Jansen H."/>
            <person name="Henkel C."/>
            <person name="Chen W.J."/>
            <person name="Zahm M."/>
            <person name="Cabau C."/>
            <person name="Klopp C."/>
            <person name="Thompson A.W."/>
            <person name="Robinson-Rechavi M."/>
            <person name="Braasch I."/>
            <person name="Lecointre G."/>
            <person name="Bobe J."/>
            <person name="Postlethwait J.H."/>
            <person name="Berthelot C."/>
            <person name="Roest Crollius H."/>
            <person name="Guiguen Y."/>
        </authorList>
    </citation>
    <scope>NUCLEOTIDE SEQUENCE</scope>
    <source>
        <strain evidence="2">Concon-B</strain>
    </source>
</reference>
<gene>
    <name evidence="2" type="ORF">COCON_G00054830</name>
</gene>
<feature type="region of interest" description="Disordered" evidence="1">
    <location>
        <begin position="96"/>
        <end position="128"/>
    </location>
</feature>
<protein>
    <submittedName>
        <fullName evidence="2">Uncharacterized protein</fullName>
    </submittedName>
</protein>
<dbReference type="EMBL" id="JAFJMO010000003">
    <property type="protein sequence ID" value="KAJ8282964.1"/>
    <property type="molecule type" value="Genomic_DNA"/>
</dbReference>
<dbReference type="Proteomes" id="UP001152803">
    <property type="component" value="Unassembled WGS sequence"/>
</dbReference>
<name>A0A9Q1DWD6_CONCO</name>
<comment type="caution">
    <text evidence="2">The sequence shown here is derived from an EMBL/GenBank/DDBJ whole genome shotgun (WGS) entry which is preliminary data.</text>
</comment>
<evidence type="ECO:0000313" key="3">
    <source>
        <dbReference type="Proteomes" id="UP001152803"/>
    </source>
</evidence>
<dbReference type="AlphaFoldDB" id="A0A9Q1DWD6"/>